<organism evidence="6 7">
    <name type="scientific">Photobacterium sanguinicancri</name>
    <dbReference type="NCBI Taxonomy" id="875932"/>
    <lineage>
        <taxon>Bacteria</taxon>
        <taxon>Pseudomonadati</taxon>
        <taxon>Pseudomonadota</taxon>
        <taxon>Gammaproteobacteria</taxon>
        <taxon>Vibrionales</taxon>
        <taxon>Vibrionaceae</taxon>
        <taxon>Photobacterium</taxon>
    </lineage>
</organism>
<dbReference type="EMBL" id="NOIF01000456">
    <property type="protein sequence ID" value="OZS41292.1"/>
    <property type="molecule type" value="Genomic_DNA"/>
</dbReference>
<dbReference type="InterPro" id="IPR007452">
    <property type="entry name" value="TamB_C"/>
</dbReference>
<evidence type="ECO:0000313" key="6">
    <source>
        <dbReference type="EMBL" id="OZS41292.1"/>
    </source>
</evidence>
<reference evidence="6 7" key="1">
    <citation type="journal article" date="2016" name="Antonie Van Leeuwenhoek">
        <title>Photobacterium sanguinicancri sp. nov. isolated from marine animals.</title>
        <authorList>
            <person name="Gomez-Gil B."/>
            <person name="Roque A."/>
            <person name="Rotllant G."/>
            <person name="Romalde J.L."/>
            <person name="Doce A."/>
            <person name="Eggermont M."/>
            <person name="Defoirdt T."/>
        </authorList>
    </citation>
    <scope>NUCLEOTIDE SEQUENCE [LARGE SCALE GENOMIC DNA]</scope>
    <source>
        <strain evidence="6 7">CAIM 1827</strain>
    </source>
</reference>
<keyword evidence="4" id="KW-0472">Membrane</keyword>
<keyword evidence="7" id="KW-1185">Reference proteome</keyword>
<keyword evidence="2" id="KW-0812">Transmembrane</keyword>
<sequence>ANREDARIWLSPTLTLHGDEQGLHLNGTVAVPEAHLQPRQLPEDAITVSEDLVLVDAQAPTNNGLPLSMAVTVTLGDQVHFQGFGLNATLGGTLKVSQRPGQPTQLYGELLILEGRYKAYGQNLAIDNGRLLFQGPPGDPGLDIRAIRKIP</sequence>
<comment type="subcellular location">
    <subcellularLocation>
        <location evidence="1">Membrane</location>
        <topology evidence="1">Single-pass membrane protein</topology>
    </subcellularLocation>
</comment>
<keyword evidence="3" id="KW-1133">Transmembrane helix</keyword>
<evidence type="ECO:0000256" key="2">
    <source>
        <dbReference type="ARBA" id="ARBA00022692"/>
    </source>
</evidence>
<protein>
    <recommendedName>
        <fullName evidence="5">Translocation and assembly module TamB C-terminal domain-containing protein</fullName>
    </recommendedName>
</protein>
<feature type="non-terminal residue" evidence="6">
    <location>
        <position position="1"/>
    </location>
</feature>
<evidence type="ECO:0000256" key="1">
    <source>
        <dbReference type="ARBA" id="ARBA00004167"/>
    </source>
</evidence>
<comment type="caution">
    <text evidence="6">The sequence shown here is derived from an EMBL/GenBank/DDBJ whole genome shotgun (WGS) entry which is preliminary data.</text>
</comment>
<dbReference type="Proteomes" id="UP000215999">
    <property type="component" value="Unassembled WGS sequence"/>
</dbReference>
<dbReference type="Pfam" id="PF04357">
    <property type="entry name" value="TamB"/>
    <property type="match status" value="1"/>
</dbReference>
<accession>A0ABX4FQR3</accession>
<name>A0ABX4FQR3_9GAMM</name>
<gene>
    <name evidence="6" type="ORF">ASV53_24575</name>
</gene>
<feature type="non-terminal residue" evidence="6">
    <location>
        <position position="151"/>
    </location>
</feature>
<proteinExistence type="predicted"/>
<dbReference type="RefSeq" id="WP_189337974.1">
    <property type="nucleotide sequence ID" value="NZ_NOIF01000456.1"/>
</dbReference>
<dbReference type="PANTHER" id="PTHR36985">
    <property type="entry name" value="TRANSLOCATION AND ASSEMBLY MODULE SUBUNIT TAMB"/>
    <property type="match status" value="1"/>
</dbReference>
<evidence type="ECO:0000256" key="4">
    <source>
        <dbReference type="ARBA" id="ARBA00023136"/>
    </source>
</evidence>
<evidence type="ECO:0000313" key="7">
    <source>
        <dbReference type="Proteomes" id="UP000215999"/>
    </source>
</evidence>
<evidence type="ECO:0000259" key="5">
    <source>
        <dbReference type="Pfam" id="PF04357"/>
    </source>
</evidence>
<evidence type="ECO:0000256" key="3">
    <source>
        <dbReference type="ARBA" id="ARBA00022989"/>
    </source>
</evidence>
<dbReference type="PANTHER" id="PTHR36985:SF1">
    <property type="entry name" value="TRANSLOCATION AND ASSEMBLY MODULE SUBUNIT TAMB"/>
    <property type="match status" value="1"/>
</dbReference>
<feature type="domain" description="Translocation and assembly module TamB C-terminal" evidence="5">
    <location>
        <begin position="2"/>
        <end position="150"/>
    </location>
</feature>